<dbReference type="AlphaFoldDB" id="A0A645CSI2"/>
<organism evidence="1">
    <name type="scientific">bioreactor metagenome</name>
    <dbReference type="NCBI Taxonomy" id="1076179"/>
    <lineage>
        <taxon>unclassified sequences</taxon>
        <taxon>metagenomes</taxon>
        <taxon>ecological metagenomes</taxon>
    </lineage>
</organism>
<evidence type="ECO:0000313" key="1">
    <source>
        <dbReference type="EMBL" id="MPM79869.1"/>
    </source>
</evidence>
<proteinExistence type="predicted"/>
<sequence length="87" mass="9678">MKKVIFGLAVLAIAATVAFNVNLGTKKSDKASLLAFANVEALADGEEFTITCNQYEGRCWAIDWITPTGHCYCYFSGYQYDICYFIV</sequence>
<protein>
    <submittedName>
        <fullName evidence="1">Uncharacterized protein</fullName>
    </submittedName>
</protein>
<reference evidence="1" key="1">
    <citation type="submission" date="2019-08" db="EMBL/GenBank/DDBJ databases">
        <authorList>
            <person name="Kucharzyk K."/>
            <person name="Murdoch R.W."/>
            <person name="Higgins S."/>
            <person name="Loffler F."/>
        </authorList>
    </citation>
    <scope>NUCLEOTIDE SEQUENCE</scope>
</reference>
<comment type="caution">
    <text evidence="1">The sequence shown here is derived from an EMBL/GenBank/DDBJ whole genome shotgun (WGS) entry which is preliminary data.</text>
</comment>
<name>A0A645CSI2_9ZZZZ</name>
<dbReference type="Pfam" id="PF14055">
    <property type="entry name" value="NVEALA"/>
    <property type="match status" value="1"/>
</dbReference>
<dbReference type="EMBL" id="VSSQ01029649">
    <property type="protein sequence ID" value="MPM79869.1"/>
    <property type="molecule type" value="Genomic_DNA"/>
</dbReference>
<accession>A0A645CSI2</accession>
<dbReference type="InterPro" id="IPR025905">
    <property type="entry name" value="NVEALA"/>
</dbReference>
<gene>
    <name evidence="1" type="ORF">SDC9_126911</name>
</gene>